<dbReference type="EMBL" id="LSTV01000004">
    <property type="protein sequence ID" value="OAH49331.1"/>
    <property type="molecule type" value="Genomic_DNA"/>
</dbReference>
<proteinExistence type="predicted"/>
<feature type="transmembrane region" description="Helical" evidence="1">
    <location>
        <begin position="21"/>
        <end position="43"/>
    </location>
</feature>
<feature type="transmembrane region" description="Helical" evidence="1">
    <location>
        <begin position="169"/>
        <end position="187"/>
    </location>
</feature>
<accession>A0A177K9R2</accession>
<dbReference type="Proteomes" id="UP000076998">
    <property type="component" value="Unassembled WGS sequence"/>
</dbReference>
<feature type="transmembrane region" description="Helical" evidence="1">
    <location>
        <begin position="49"/>
        <end position="68"/>
    </location>
</feature>
<evidence type="ECO:0000313" key="2">
    <source>
        <dbReference type="EMBL" id="OAH49331.1"/>
    </source>
</evidence>
<dbReference type="AlphaFoldDB" id="A0A177K9R2"/>
<feature type="transmembrane region" description="Helical" evidence="1">
    <location>
        <begin position="115"/>
        <end position="133"/>
    </location>
</feature>
<reference evidence="2 3" key="1">
    <citation type="submission" date="2016-02" db="EMBL/GenBank/DDBJ databases">
        <authorList>
            <person name="Wen L."/>
            <person name="He K."/>
            <person name="Yang H."/>
        </authorList>
    </citation>
    <scope>NUCLEOTIDE SEQUENCE [LARGE SCALE GENOMIC DNA]</scope>
    <source>
        <strain evidence="2 3">CD11_3</strain>
    </source>
</reference>
<gene>
    <name evidence="2" type="ORF">AYL44_10700</name>
</gene>
<keyword evidence="1" id="KW-0472">Membrane</keyword>
<feature type="transmembrane region" description="Helical" evidence="1">
    <location>
        <begin position="145"/>
        <end position="163"/>
    </location>
</feature>
<keyword evidence="1" id="KW-1133">Transmembrane helix</keyword>
<protein>
    <submittedName>
        <fullName evidence="2">Uncharacterized protein</fullName>
    </submittedName>
</protein>
<comment type="caution">
    <text evidence="2">The sequence shown here is derived from an EMBL/GenBank/DDBJ whole genome shotgun (WGS) entry which is preliminary data.</text>
</comment>
<sequence>MSGISTRVSQPEARKLVTEHAIFLGVASVTSAVMPILAASALLSLPAGTLALAYFVGRFVGAGINLFVNSILSVKYSWHEKPTEAPRLILILLTVGLLGSVAALILQYARSDAGTWVYLIPWASMITASSLLVRQAHARLSVRALSIKTTADLCVATTAVLALHANPSVIGYFATFTLSAAVTAVALAGRQRTLQGGAALIAVTSFLFLVAP</sequence>
<evidence type="ECO:0000256" key="1">
    <source>
        <dbReference type="SAM" id="Phobius"/>
    </source>
</evidence>
<name>A0A177K9R2_9MICO</name>
<evidence type="ECO:0000313" key="3">
    <source>
        <dbReference type="Proteomes" id="UP000076998"/>
    </source>
</evidence>
<feature type="transmembrane region" description="Helical" evidence="1">
    <location>
        <begin position="88"/>
        <end position="109"/>
    </location>
</feature>
<feature type="transmembrane region" description="Helical" evidence="1">
    <location>
        <begin position="194"/>
        <end position="211"/>
    </location>
</feature>
<organism evidence="2 3">
    <name type="scientific">Microbacterium oleivorans</name>
    <dbReference type="NCBI Taxonomy" id="273677"/>
    <lineage>
        <taxon>Bacteria</taxon>
        <taxon>Bacillati</taxon>
        <taxon>Actinomycetota</taxon>
        <taxon>Actinomycetes</taxon>
        <taxon>Micrococcales</taxon>
        <taxon>Microbacteriaceae</taxon>
        <taxon>Microbacterium</taxon>
    </lineage>
</organism>
<keyword evidence="1" id="KW-0812">Transmembrane</keyword>